<evidence type="ECO:0000313" key="3">
    <source>
        <dbReference type="Proteomes" id="UP001177140"/>
    </source>
</evidence>
<feature type="non-terminal residue" evidence="2">
    <location>
        <position position="117"/>
    </location>
</feature>
<name>A0AA41VC19_PAPNU</name>
<evidence type="ECO:0000313" key="2">
    <source>
        <dbReference type="EMBL" id="MCL7036618.1"/>
    </source>
</evidence>
<accession>A0AA41VC19</accession>
<dbReference type="AlphaFoldDB" id="A0AA41VC19"/>
<protein>
    <submittedName>
        <fullName evidence="2">Uncharacterized protein</fullName>
    </submittedName>
</protein>
<comment type="caution">
    <text evidence="2">The sequence shown here is derived from an EMBL/GenBank/DDBJ whole genome shotgun (WGS) entry which is preliminary data.</text>
</comment>
<evidence type="ECO:0000256" key="1">
    <source>
        <dbReference type="SAM" id="MobiDB-lite"/>
    </source>
</evidence>
<organism evidence="2 3">
    <name type="scientific">Papaver nudicaule</name>
    <name type="common">Iceland poppy</name>
    <dbReference type="NCBI Taxonomy" id="74823"/>
    <lineage>
        <taxon>Eukaryota</taxon>
        <taxon>Viridiplantae</taxon>
        <taxon>Streptophyta</taxon>
        <taxon>Embryophyta</taxon>
        <taxon>Tracheophyta</taxon>
        <taxon>Spermatophyta</taxon>
        <taxon>Magnoliopsida</taxon>
        <taxon>Ranunculales</taxon>
        <taxon>Papaveraceae</taxon>
        <taxon>Papaveroideae</taxon>
        <taxon>Papaver</taxon>
    </lineage>
</organism>
<keyword evidence="3" id="KW-1185">Reference proteome</keyword>
<feature type="region of interest" description="Disordered" evidence="1">
    <location>
        <begin position="42"/>
        <end position="117"/>
    </location>
</feature>
<proteinExistence type="predicted"/>
<feature type="region of interest" description="Disordered" evidence="1">
    <location>
        <begin position="1"/>
        <end position="23"/>
    </location>
</feature>
<dbReference type="EMBL" id="JAJJMA010169908">
    <property type="protein sequence ID" value="MCL7036618.1"/>
    <property type="molecule type" value="Genomic_DNA"/>
</dbReference>
<dbReference type="Proteomes" id="UP001177140">
    <property type="component" value="Unassembled WGS sequence"/>
</dbReference>
<gene>
    <name evidence="2" type="ORF">MKW94_004311</name>
</gene>
<sequence>MKEQPVQHQNKHATDAVISRRSPRFLDQQVQCQVECRDEHAVEASRKRKAHSIAPDQKRSRAVFRTPPSSIPANEQELVRRSPRFLQHSESVHPFGSNDHDLEESRKRKGKSIAPYQ</sequence>
<reference evidence="2" key="1">
    <citation type="submission" date="2022-03" db="EMBL/GenBank/DDBJ databases">
        <title>A functionally conserved STORR gene fusion in Papaver species that diverged 16.8 million years ago.</title>
        <authorList>
            <person name="Catania T."/>
        </authorList>
    </citation>
    <scope>NUCLEOTIDE SEQUENCE</scope>
    <source>
        <strain evidence="2">S-191538</strain>
    </source>
</reference>